<dbReference type="GO" id="GO:0046872">
    <property type="term" value="F:metal ion binding"/>
    <property type="evidence" value="ECO:0007669"/>
    <property type="project" value="UniProtKB-KW"/>
</dbReference>
<evidence type="ECO:0000313" key="8">
    <source>
        <dbReference type="EMBL" id="SKA76615.1"/>
    </source>
</evidence>
<evidence type="ECO:0000256" key="7">
    <source>
        <dbReference type="RuleBase" id="RU004466"/>
    </source>
</evidence>
<evidence type="ECO:0000256" key="6">
    <source>
        <dbReference type="ARBA" id="ARBA00023229"/>
    </source>
</evidence>
<evidence type="ECO:0000256" key="4">
    <source>
        <dbReference type="ARBA" id="ARBA00022723"/>
    </source>
</evidence>
<dbReference type="Pfam" id="PF00348">
    <property type="entry name" value="polyprenyl_synt"/>
    <property type="match status" value="1"/>
</dbReference>
<protein>
    <submittedName>
        <fullName evidence="8">Farnesyl-diphosphate synthase</fullName>
    </submittedName>
</protein>
<gene>
    <name evidence="8" type="ORF">SAMN02745702_02273</name>
</gene>
<dbReference type="PROSITE" id="PS00723">
    <property type="entry name" value="POLYPRENYL_SYNTHASE_1"/>
    <property type="match status" value="1"/>
</dbReference>
<evidence type="ECO:0000256" key="5">
    <source>
        <dbReference type="ARBA" id="ARBA00022842"/>
    </source>
</evidence>
<dbReference type="AlphaFoldDB" id="A0A1T4WI90"/>
<dbReference type="RefSeq" id="WP_078685547.1">
    <property type="nucleotide sequence ID" value="NZ_FUYA01000007.1"/>
</dbReference>
<dbReference type="InterPro" id="IPR053378">
    <property type="entry name" value="Prenyl_diphosphate_synthase"/>
</dbReference>
<organism evidence="8 9">
    <name type="scientific">Desulfobaculum bizertense DSM 18034</name>
    <dbReference type="NCBI Taxonomy" id="1121442"/>
    <lineage>
        <taxon>Bacteria</taxon>
        <taxon>Pseudomonadati</taxon>
        <taxon>Thermodesulfobacteriota</taxon>
        <taxon>Desulfovibrionia</taxon>
        <taxon>Desulfovibrionales</taxon>
        <taxon>Desulfovibrionaceae</taxon>
        <taxon>Desulfobaculum</taxon>
    </lineage>
</organism>
<dbReference type="SUPFAM" id="SSF48576">
    <property type="entry name" value="Terpenoid synthases"/>
    <property type="match status" value="1"/>
</dbReference>
<dbReference type="SFLD" id="SFLDG01017">
    <property type="entry name" value="Polyprenyl_Transferase_Like"/>
    <property type="match status" value="1"/>
</dbReference>
<reference evidence="8 9" key="1">
    <citation type="submission" date="2017-02" db="EMBL/GenBank/DDBJ databases">
        <authorList>
            <person name="Peterson S.W."/>
        </authorList>
    </citation>
    <scope>NUCLEOTIDE SEQUENCE [LARGE SCALE GENOMIC DNA]</scope>
    <source>
        <strain evidence="8 9">DSM 18034</strain>
    </source>
</reference>
<dbReference type="SFLD" id="SFLDS00005">
    <property type="entry name" value="Isoprenoid_Synthase_Type_I"/>
    <property type="match status" value="1"/>
</dbReference>
<dbReference type="PANTHER" id="PTHR43281:SF1">
    <property type="entry name" value="FARNESYL DIPHOSPHATE SYNTHASE"/>
    <property type="match status" value="1"/>
</dbReference>
<accession>A0A1T4WI90</accession>
<dbReference type="Gene3D" id="1.10.600.10">
    <property type="entry name" value="Farnesyl Diphosphate Synthase"/>
    <property type="match status" value="1"/>
</dbReference>
<comment type="cofactor">
    <cofactor evidence="1">
        <name>Mg(2+)</name>
        <dbReference type="ChEBI" id="CHEBI:18420"/>
    </cofactor>
</comment>
<keyword evidence="4" id="KW-0479">Metal-binding</keyword>
<dbReference type="InterPro" id="IPR000092">
    <property type="entry name" value="Polyprenyl_synt"/>
</dbReference>
<dbReference type="Proteomes" id="UP000189733">
    <property type="component" value="Unassembled WGS sequence"/>
</dbReference>
<proteinExistence type="inferred from homology"/>
<keyword evidence="6" id="KW-0414">Isoprene biosynthesis</keyword>
<name>A0A1T4WI90_9BACT</name>
<evidence type="ECO:0000256" key="3">
    <source>
        <dbReference type="ARBA" id="ARBA00022679"/>
    </source>
</evidence>
<dbReference type="PROSITE" id="PS00444">
    <property type="entry name" value="POLYPRENYL_SYNTHASE_2"/>
    <property type="match status" value="1"/>
</dbReference>
<dbReference type="OrthoDB" id="9805316at2"/>
<dbReference type="FunFam" id="1.10.600.10:FF:000001">
    <property type="entry name" value="Geranylgeranyl diphosphate synthase"/>
    <property type="match status" value="1"/>
</dbReference>
<keyword evidence="5" id="KW-0460">Magnesium</keyword>
<evidence type="ECO:0000256" key="2">
    <source>
        <dbReference type="ARBA" id="ARBA00006706"/>
    </source>
</evidence>
<dbReference type="CDD" id="cd00685">
    <property type="entry name" value="Trans_IPPS_HT"/>
    <property type="match status" value="1"/>
</dbReference>
<keyword evidence="9" id="KW-1185">Reference proteome</keyword>
<evidence type="ECO:0000313" key="9">
    <source>
        <dbReference type="Proteomes" id="UP000189733"/>
    </source>
</evidence>
<dbReference type="NCBIfam" id="NF045485">
    <property type="entry name" value="FPPsyn"/>
    <property type="match status" value="1"/>
</dbReference>
<dbReference type="InterPro" id="IPR033749">
    <property type="entry name" value="Polyprenyl_synt_CS"/>
</dbReference>
<dbReference type="EMBL" id="FUYA01000007">
    <property type="protein sequence ID" value="SKA76615.1"/>
    <property type="molecule type" value="Genomic_DNA"/>
</dbReference>
<dbReference type="GO" id="GO:0016114">
    <property type="term" value="P:terpenoid biosynthetic process"/>
    <property type="evidence" value="ECO:0007669"/>
    <property type="project" value="UniProtKB-ARBA"/>
</dbReference>
<dbReference type="STRING" id="1121442.SAMN02745702_02273"/>
<dbReference type="GO" id="GO:0005737">
    <property type="term" value="C:cytoplasm"/>
    <property type="evidence" value="ECO:0007669"/>
    <property type="project" value="UniProtKB-ARBA"/>
</dbReference>
<dbReference type="InterPro" id="IPR008949">
    <property type="entry name" value="Isoprenoid_synthase_dom_sf"/>
</dbReference>
<dbReference type="PANTHER" id="PTHR43281">
    <property type="entry name" value="FARNESYL DIPHOSPHATE SYNTHASE"/>
    <property type="match status" value="1"/>
</dbReference>
<keyword evidence="3 7" id="KW-0808">Transferase</keyword>
<sequence>MTEQRVDIKKTLKNYSTTVEKELEKCFADRGIEPRLKDAMEYSLLAGGKRMRPALCLSIAAHYGLDFDVTVPFAAAIELIHTYSLIHDDLPAMDNDDLRRGKPSNHKKFDEATAILAGDGLLTEAFSMMLNVQGVPAERVLQAASVLAYGAGPNGMVGGQVVDMELTGKLDVALGELQHMHALKTGALIVASCLSGAILAGAKDEELAKVIDYGKHLGIAFQIADDMLDVIGDEKELGKPVGSDEAQGKNTYPSLIGIDESRNLAIQMASSACLAIKDFAGAQGEFLRGLAAYVVQRAC</sequence>
<comment type="similarity">
    <text evidence="2 7">Belongs to the FPP/GGPP synthase family.</text>
</comment>
<dbReference type="GO" id="GO:0004659">
    <property type="term" value="F:prenyltransferase activity"/>
    <property type="evidence" value="ECO:0007669"/>
    <property type="project" value="InterPro"/>
</dbReference>
<evidence type="ECO:0000256" key="1">
    <source>
        <dbReference type="ARBA" id="ARBA00001946"/>
    </source>
</evidence>